<comment type="caution">
    <text evidence="1">The sequence shown here is derived from an EMBL/GenBank/DDBJ whole genome shotgun (WGS) entry which is preliminary data.</text>
</comment>
<proteinExistence type="predicted"/>
<dbReference type="InterPro" id="IPR051082">
    <property type="entry name" value="Pentapeptide-BTB/POZ_domain"/>
</dbReference>
<evidence type="ECO:0008006" key="3">
    <source>
        <dbReference type="Google" id="ProtNLM"/>
    </source>
</evidence>
<dbReference type="SUPFAM" id="SSF141571">
    <property type="entry name" value="Pentapeptide repeat-like"/>
    <property type="match status" value="1"/>
</dbReference>
<dbReference type="Gene3D" id="2.160.20.80">
    <property type="entry name" value="E3 ubiquitin-protein ligase SopA"/>
    <property type="match status" value="2"/>
</dbReference>
<evidence type="ECO:0000313" key="1">
    <source>
        <dbReference type="EMBL" id="GIH09242.1"/>
    </source>
</evidence>
<dbReference type="Proteomes" id="UP000612899">
    <property type="component" value="Unassembled WGS sequence"/>
</dbReference>
<dbReference type="RefSeq" id="WP_203912979.1">
    <property type="nucleotide sequence ID" value="NZ_BONY01000064.1"/>
</dbReference>
<gene>
    <name evidence="1" type="ORF">Rhe02_73090</name>
</gene>
<dbReference type="InterPro" id="IPR001646">
    <property type="entry name" value="5peptide_repeat"/>
</dbReference>
<dbReference type="PANTHER" id="PTHR14136:SF17">
    <property type="entry name" value="BTB_POZ DOMAIN-CONTAINING PROTEIN KCTD9"/>
    <property type="match status" value="1"/>
</dbReference>
<evidence type="ECO:0000313" key="2">
    <source>
        <dbReference type="Proteomes" id="UP000612899"/>
    </source>
</evidence>
<sequence>MKAMRGRWSGVKGAALAQSVLDQLMHGGDLSGLPIDAHDGRWDLRGISFPKPGKDHTRVTGLEIRNQHWMSMDFAGASMRQIRFFDSELDNCVFDSADCRNWSLWGSRIRDCSLDTTNLRETIWSSRYPRTNQMLASTLRGADLRGVVAQEVQTEDCDFSQARLDGAMFERCAIARCRFAGALSEVVFDGRDLGAAPDGRSRPAPAELDDVDFHGADFRFVEFRGFNLERTRLPDRAGIHLIPKYRSVAHRALAELAADSSKEARILSLRLEYSLRGPFRDRDAYVFNRLDFESVADGGSPSLGVLAENVLLANIAEGRHGDTC</sequence>
<dbReference type="PANTHER" id="PTHR14136">
    <property type="entry name" value="BTB_POZ DOMAIN-CONTAINING PROTEIN KCTD9"/>
    <property type="match status" value="1"/>
</dbReference>
<accession>A0A8J3QFT3</accession>
<protein>
    <recommendedName>
        <fullName evidence="3">Pentapeptide repeat-containing protein</fullName>
    </recommendedName>
</protein>
<organism evidence="1 2">
    <name type="scientific">Rhizocola hellebori</name>
    <dbReference type="NCBI Taxonomy" id="1392758"/>
    <lineage>
        <taxon>Bacteria</taxon>
        <taxon>Bacillati</taxon>
        <taxon>Actinomycetota</taxon>
        <taxon>Actinomycetes</taxon>
        <taxon>Micromonosporales</taxon>
        <taxon>Micromonosporaceae</taxon>
        <taxon>Rhizocola</taxon>
    </lineage>
</organism>
<dbReference type="EMBL" id="BONY01000064">
    <property type="protein sequence ID" value="GIH09242.1"/>
    <property type="molecule type" value="Genomic_DNA"/>
</dbReference>
<keyword evidence="2" id="KW-1185">Reference proteome</keyword>
<dbReference type="AlphaFoldDB" id="A0A8J3QFT3"/>
<reference evidence="1" key="1">
    <citation type="submission" date="2021-01" db="EMBL/GenBank/DDBJ databases">
        <title>Whole genome shotgun sequence of Rhizocola hellebori NBRC 109834.</title>
        <authorList>
            <person name="Komaki H."/>
            <person name="Tamura T."/>
        </authorList>
    </citation>
    <scope>NUCLEOTIDE SEQUENCE</scope>
    <source>
        <strain evidence="1">NBRC 109834</strain>
    </source>
</reference>
<dbReference type="Pfam" id="PF00805">
    <property type="entry name" value="Pentapeptide"/>
    <property type="match status" value="2"/>
</dbReference>
<name>A0A8J3QFT3_9ACTN</name>